<evidence type="ECO:0000313" key="1">
    <source>
        <dbReference type="EMBL" id="MBB4966975.1"/>
    </source>
</evidence>
<proteinExistence type="predicted"/>
<keyword evidence="2" id="KW-1185">Reference proteome</keyword>
<dbReference type="AlphaFoldDB" id="A0A7W7T811"/>
<organism evidence="1 2">
    <name type="scientific">Saccharothrix violaceirubra</name>
    <dbReference type="NCBI Taxonomy" id="413306"/>
    <lineage>
        <taxon>Bacteria</taxon>
        <taxon>Bacillati</taxon>
        <taxon>Actinomycetota</taxon>
        <taxon>Actinomycetes</taxon>
        <taxon>Pseudonocardiales</taxon>
        <taxon>Pseudonocardiaceae</taxon>
        <taxon>Saccharothrix</taxon>
    </lineage>
</organism>
<gene>
    <name evidence="1" type="ORF">F4559_004334</name>
</gene>
<protein>
    <submittedName>
        <fullName evidence="1">Uncharacterized protein</fullName>
    </submittedName>
</protein>
<dbReference type="RefSeq" id="WP_184671318.1">
    <property type="nucleotide sequence ID" value="NZ_BAABAI010000037.1"/>
</dbReference>
<dbReference type="Proteomes" id="UP000542674">
    <property type="component" value="Unassembled WGS sequence"/>
</dbReference>
<sequence length="578" mass="63987">MTKSPRNLDRLRRCPACYADLGVPPSLDEDGYPRPPSLWLEVHGTQPGDMQWRVGLFQDARSWSSGEFQERRVRWCYRVCGDGHVFLDHIRTSGARYDPEWTVSRFDVAAAVGGTAAGKSYLVLRTLNQQLTPTGLDSLDWHAGTTQINPQTSDVLEEHPLNVLIGHYARTEEEGRPMNATQLGEMMPVTFLNDTVSADLVDQVDRIQEDLAPGNEWGKRIRQPIVRRYQIGGDRVLTAIADLPGELFDQRTVLADDRQRLLRNYGTLLWVVDPVVTKGFAGMLPDEQAERVTLASMRPANDVNTDRDRVRGKRNTVQNQLARQLSELSGTLAVDLGGTQQVLVCVTKADLLRLALEGGKTLRDLGRGPDADGPGDVVTGVARYLLEVARRCDAGRLTLDADGRTAIDRILQNQYDRQVRNKAALQLAESLVTHYSDPHALWNLVHLGGRDTVKIQAGEPSALFPPGAIPVPSLDRHLTESLVAGRARTLHVRDLVMSALTCGLVYGLGFGEQIQKMLGQDWRELRFFLCSPLGEVPVPTARDAVLFEPLGKGHFTDLTARSSALSQLLLCVLGRLRP</sequence>
<reference evidence="1 2" key="1">
    <citation type="submission" date="2020-08" db="EMBL/GenBank/DDBJ databases">
        <title>Sequencing the genomes of 1000 actinobacteria strains.</title>
        <authorList>
            <person name="Klenk H.-P."/>
        </authorList>
    </citation>
    <scope>NUCLEOTIDE SEQUENCE [LARGE SCALE GENOMIC DNA]</scope>
    <source>
        <strain evidence="1 2">DSM 45084</strain>
    </source>
</reference>
<comment type="caution">
    <text evidence="1">The sequence shown here is derived from an EMBL/GenBank/DDBJ whole genome shotgun (WGS) entry which is preliminary data.</text>
</comment>
<dbReference type="EMBL" id="JACHJS010000001">
    <property type="protein sequence ID" value="MBB4966975.1"/>
    <property type="molecule type" value="Genomic_DNA"/>
</dbReference>
<accession>A0A7W7T811</accession>
<name>A0A7W7T811_9PSEU</name>
<evidence type="ECO:0000313" key="2">
    <source>
        <dbReference type="Proteomes" id="UP000542674"/>
    </source>
</evidence>